<gene>
    <name evidence="2" type="ORF">Tci_926369</name>
</gene>
<protein>
    <submittedName>
        <fullName evidence="2">Uncharacterized protein</fullName>
    </submittedName>
</protein>
<dbReference type="EMBL" id="BKCJ011805493">
    <property type="protein sequence ID" value="GFD54400.1"/>
    <property type="molecule type" value="Genomic_DNA"/>
</dbReference>
<accession>A0A699X7E5</accession>
<dbReference type="AlphaFoldDB" id="A0A699X7E5"/>
<proteinExistence type="predicted"/>
<reference evidence="2" key="1">
    <citation type="journal article" date="2019" name="Sci. Rep.">
        <title>Draft genome of Tanacetum cinerariifolium, the natural source of mosquito coil.</title>
        <authorList>
            <person name="Yamashiro T."/>
            <person name="Shiraishi A."/>
            <person name="Satake H."/>
            <person name="Nakayama K."/>
        </authorList>
    </citation>
    <scope>NUCLEOTIDE SEQUENCE</scope>
</reference>
<name>A0A699X7E5_TANCI</name>
<sequence>RRGRLSTRKRLRPGTRGWGGRVQRRRGGGVATATPVSVPLPAAQRQVDLQHDNAIVEAVAAAGVQRARTVAIAVHVAKVAAVAQLDACPAPAYLVP</sequence>
<comment type="caution">
    <text evidence="2">The sequence shown here is derived from an EMBL/GenBank/DDBJ whole genome shotgun (WGS) entry which is preliminary data.</text>
</comment>
<organism evidence="2">
    <name type="scientific">Tanacetum cinerariifolium</name>
    <name type="common">Dalmatian daisy</name>
    <name type="synonym">Chrysanthemum cinerariifolium</name>
    <dbReference type="NCBI Taxonomy" id="118510"/>
    <lineage>
        <taxon>Eukaryota</taxon>
        <taxon>Viridiplantae</taxon>
        <taxon>Streptophyta</taxon>
        <taxon>Embryophyta</taxon>
        <taxon>Tracheophyta</taxon>
        <taxon>Spermatophyta</taxon>
        <taxon>Magnoliopsida</taxon>
        <taxon>eudicotyledons</taxon>
        <taxon>Gunneridae</taxon>
        <taxon>Pentapetalae</taxon>
        <taxon>asterids</taxon>
        <taxon>campanulids</taxon>
        <taxon>Asterales</taxon>
        <taxon>Asteraceae</taxon>
        <taxon>Asteroideae</taxon>
        <taxon>Anthemideae</taxon>
        <taxon>Anthemidinae</taxon>
        <taxon>Tanacetum</taxon>
    </lineage>
</organism>
<feature type="non-terminal residue" evidence="2">
    <location>
        <position position="1"/>
    </location>
</feature>
<evidence type="ECO:0000313" key="2">
    <source>
        <dbReference type="EMBL" id="GFD54400.1"/>
    </source>
</evidence>
<feature type="region of interest" description="Disordered" evidence="1">
    <location>
        <begin position="1"/>
        <end position="35"/>
    </location>
</feature>
<evidence type="ECO:0000256" key="1">
    <source>
        <dbReference type="SAM" id="MobiDB-lite"/>
    </source>
</evidence>
<feature type="compositionally biased region" description="Basic residues" evidence="1">
    <location>
        <begin position="1"/>
        <end position="13"/>
    </location>
</feature>